<dbReference type="PROSITE" id="PS50225">
    <property type="entry name" value="SOCS"/>
    <property type="match status" value="1"/>
</dbReference>
<dbReference type="AlphaFoldDB" id="A0A1I8FJA9"/>
<dbReference type="Pfam" id="PF00076">
    <property type="entry name" value="RRM_1"/>
    <property type="match status" value="1"/>
</dbReference>
<feature type="region of interest" description="Disordered" evidence="2">
    <location>
        <begin position="1"/>
        <end position="26"/>
    </location>
</feature>
<dbReference type="CDD" id="cd03716">
    <property type="entry name" value="SOCS_ASB_like"/>
    <property type="match status" value="1"/>
</dbReference>
<dbReference type="InterPro" id="IPR035979">
    <property type="entry name" value="RBD_domain_sf"/>
</dbReference>
<feature type="compositionally biased region" description="Low complexity" evidence="2">
    <location>
        <begin position="1"/>
        <end position="23"/>
    </location>
</feature>
<dbReference type="InterPro" id="IPR012677">
    <property type="entry name" value="Nucleotide-bd_a/b_plait_sf"/>
</dbReference>
<evidence type="ECO:0000259" key="5">
    <source>
        <dbReference type="PROSITE" id="PS50225"/>
    </source>
</evidence>
<proteinExistence type="predicted"/>
<reference evidence="7" key="1">
    <citation type="submission" date="2016-11" db="UniProtKB">
        <authorList>
            <consortium name="WormBaseParasite"/>
        </authorList>
    </citation>
    <scope>IDENTIFICATION</scope>
</reference>
<keyword evidence="3" id="KW-0472">Membrane</keyword>
<evidence type="ECO:0000256" key="2">
    <source>
        <dbReference type="SAM" id="MobiDB-lite"/>
    </source>
</evidence>
<accession>A0A1I8FJA9</accession>
<feature type="transmembrane region" description="Helical" evidence="3">
    <location>
        <begin position="126"/>
        <end position="150"/>
    </location>
</feature>
<name>A0A1I8FJA9_9PLAT</name>
<keyword evidence="6" id="KW-1185">Reference proteome</keyword>
<feature type="domain" description="RRM" evidence="4">
    <location>
        <begin position="192"/>
        <end position="270"/>
    </location>
</feature>
<dbReference type="WBParaSite" id="maker-unitig_37347-snap-gene-0.2-mRNA-1">
    <property type="protein sequence ID" value="maker-unitig_37347-snap-gene-0.2-mRNA-1"/>
    <property type="gene ID" value="maker-unitig_37347-snap-gene-0.2"/>
</dbReference>
<dbReference type="PROSITE" id="PS50102">
    <property type="entry name" value="RRM"/>
    <property type="match status" value="1"/>
</dbReference>
<evidence type="ECO:0000256" key="1">
    <source>
        <dbReference type="PROSITE-ProRule" id="PRU00176"/>
    </source>
</evidence>
<evidence type="ECO:0000313" key="6">
    <source>
        <dbReference type="Proteomes" id="UP000095280"/>
    </source>
</evidence>
<keyword evidence="3" id="KW-0812">Transmembrane</keyword>
<organism evidence="6 7">
    <name type="scientific">Macrostomum lignano</name>
    <dbReference type="NCBI Taxonomy" id="282301"/>
    <lineage>
        <taxon>Eukaryota</taxon>
        <taxon>Metazoa</taxon>
        <taxon>Spiralia</taxon>
        <taxon>Lophotrochozoa</taxon>
        <taxon>Platyhelminthes</taxon>
        <taxon>Rhabditophora</taxon>
        <taxon>Macrostomorpha</taxon>
        <taxon>Macrostomida</taxon>
        <taxon>Macrostomidae</taxon>
        <taxon>Macrostomum</taxon>
    </lineage>
</organism>
<dbReference type="Proteomes" id="UP000095280">
    <property type="component" value="Unplaced"/>
</dbReference>
<dbReference type="SUPFAM" id="SSF54928">
    <property type="entry name" value="RNA-binding domain, RBD"/>
    <property type="match status" value="1"/>
</dbReference>
<evidence type="ECO:0000313" key="7">
    <source>
        <dbReference type="WBParaSite" id="maker-unitig_37347-snap-gene-0.2-mRNA-1"/>
    </source>
</evidence>
<dbReference type="Pfam" id="PF07525">
    <property type="entry name" value="SOCS_box"/>
    <property type="match status" value="1"/>
</dbReference>
<keyword evidence="3" id="KW-1133">Transmembrane helix</keyword>
<evidence type="ECO:0000256" key="3">
    <source>
        <dbReference type="SAM" id="Phobius"/>
    </source>
</evidence>
<dbReference type="GO" id="GO:0003723">
    <property type="term" value="F:RNA binding"/>
    <property type="evidence" value="ECO:0007669"/>
    <property type="project" value="UniProtKB-UniRule"/>
</dbReference>
<sequence>MARTQQQQQPQQQQRKMFSSLCSPSPPAAPTGCDYVVLEDVDSDAVVEPADDVGVRTPRSLVQLCRLSIRFRLRLLSGGRSILSRLNRLPLPPRDCCGLSSSSTIDIGVDWQNVVKRRRRTTGPMMAILSVLGADLAAGAAVYSVGGVALSTFGVVRAGSPSDDRAQPSLCRRRLASPEPAAAATRRQRTISELFVGNLAPKSTNEDLVRIFSDNSAICVNIFDAGANCFIATVIRDEDGQSKRYGFITFKSRSSHVLKGKRLRFEMPKRSREEVSAPAAGCFILVGDFNAEDIAGVLRQFRFLRSCLRQQVVSPEQKQSVPAGLEQSSSDQLPLWLHLRLMSDKEQLILCLRKELG</sequence>
<dbReference type="Gene3D" id="3.30.70.330">
    <property type="match status" value="1"/>
</dbReference>
<evidence type="ECO:0000259" key="4">
    <source>
        <dbReference type="PROSITE" id="PS50102"/>
    </source>
</evidence>
<dbReference type="InterPro" id="IPR000504">
    <property type="entry name" value="RRM_dom"/>
</dbReference>
<dbReference type="CDD" id="cd00590">
    <property type="entry name" value="RRM_SF"/>
    <property type="match status" value="1"/>
</dbReference>
<keyword evidence="1" id="KW-0694">RNA-binding</keyword>
<dbReference type="InterPro" id="IPR001496">
    <property type="entry name" value="SOCS_box"/>
</dbReference>
<protein>
    <submittedName>
        <fullName evidence="7">RRM domain-containing protein</fullName>
    </submittedName>
</protein>
<feature type="domain" description="SOCS box" evidence="5">
    <location>
        <begin position="56"/>
        <end position="94"/>
    </location>
</feature>